<feature type="chain" id="PRO_5045024539" evidence="2">
    <location>
        <begin position="20"/>
        <end position="190"/>
    </location>
</feature>
<dbReference type="RefSeq" id="XP_046599954.1">
    <property type="nucleotide sequence ID" value="XM_046743998.1"/>
</dbReference>
<reference evidence="4 5" key="1">
    <citation type="submission" date="2025-05" db="UniProtKB">
        <authorList>
            <consortium name="RefSeq"/>
        </authorList>
    </citation>
    <scope>IDENTIFICATION</scope>
    <source>
        <tissue evidence="4 5">Thorax and Abdomen</tissue>
    </source>
</reference>
<keyword evidence="1" id="KW-0472">Membrane</keyword>
<keyword evidence="1" id="KW-0812">Transmembrane</keyword>
<gene>
    <name evidence="4 5 6" type="primary">LOC124295134</name>
</gene>
<organism evidence="3 6">
    <name type="scientific">Neodiprion lecontei</name>
    <name type="common">Redheaded pine sawfly</name>
    <dbReference type="NCBI Taxonomy" id="441921"/>
    <lineage>
        <taxon>Eukaryota</taxon>
        <taxon>Metazoa</taxon>
        <taxon>Ecdysozoa</taxon>
        <taxon>Arthropoda</taxon>
        <taxon>Hexapoda</taxon>
        <taxon>Insecta</taxon>
        <taxon>Pterygota</taxon>
        <taxon>Neoptera</taxon>
        <taxon>Endopterygota</taxon>
        <taxon>Hymenoptera</taxon>
        <taxon>Tenthredinoidea</taxon>
        <taxon>Diprionidae</taxon>
        <taxon>Diprioninae</taxon>
        <taxon>Neodiprion</taxon>
    </lineage>
</organism>
<name>A0ABM3GI65_NEOLC</name>
<evidence type="ECO:0000256" key="2">
    <source>
        <dbReference type="SAM" id="SignalP"/>
    </source>
</evidence>
<sequence length="190" mass="21618">MWNKLFILIGCAVSALATADVGLELFFNEVRSLSQLPMDKLIHMKSVFTIDQDQSQEDNVTLQTDFERSSSILPVALPLTRPYSKSVRRHDDYWQDGWSKNSKISKFFQLAITALSFFAFGGYLLTLIITAIRRNAAVAQQGNVIFLQGLQTAVKRPKRSAFQDPMENDFNTERLYEGMIMLSEGYALYN</sequence>
<evidence type="ECO:0000313" key="4">
    <source>
        <dbReference type="RefSeq" id="XP_046599954.1"/>
    </source>
</evidence>
<evidence type="ECO:0000313" key="6">
    <source>
        <dbReference type="RefSeq" id="XP_046599956.1"/>
    </source>
</evidence>
<keyword evidence="1" id="KW-1133">Transmembrane helix</keyword>
<keyword evidence="2" id="KW-0732">Signal</keyword>
<dbReference type="RefSeq" id="XP_046599955.1">
    <property type="nucleotide sequence ID" value="XM_046743999.1"/>
</dbReference>
<evidence type="ECO:0000313" key="5">
    <source>
        <dbReference type="RefSeq" id="XP_046599955.1"/>
    </source>
</evidence>
<evidence type="ECO:0000313" key="3">
    <source>
        <dbReference type="Proteomes" id="UP000829291"/>
    </source>
</evidence>
<dbReference type="RefSeq" id="XP_046599956.1">
    <property type="nucleotide sequence ID" value="XM_046744000.1"/>
</dbReference>
<dbReference type="Proteomes" id="UP000829291">
    <property type="component" value="Chromosome 6"/>
</dbReference>
<evidence type="ECO:0000256" key="1">
    <source>
        <dbReference type="SAM" id="Phobius"/>
    </source>
</evidence>
<feature type="signal peptide" evidence="2">
    <location>
        <begin position="1"/>
        <end position="19"/>
    </location>
</feature>
<accession>A0ABM3GI65</accession>
<protein>
    <submittedName>
        <fullName evidence="4 5">Uncharacterized protein LOC124295134 isoform X1</fullName>
    </submittedName>
</protein>
<dbReference type="GeneID" id="124295134"/>
<proteinExistence type="predicted"/>
<feature type="transmembrane region" description="Helical" evidence="1">
    <location>
        <begin position="107"/>
        <end position="132"/>
    </location>
</feature>
<keyword evidence="3" id="KW-1185">Reference proteome</keyword>